<dbReference type="EMBL" id="BMRB01000002">
    <property type="protein sequence ID" value="GGS28730.1"/>
    <property type="molecule type" value="Genomic_DNA"/>
</dbReference>
<feature type="transmembrane region" description="Helical" evidence="1">
    <location>
        <begin position="7"/>
        <end position="27"/>
    </location>
</feature>
<evidence type="ECO:0000256" key="1">
    <source>
        <dbReference type="SAM" id="Phobius"/>
    </source>
</evidence>
<protein>
    <submittedName>
        <fullName evidence="2">Uncharacterized protein</fullName>
    </submittedName>
</protein>
<evidence type="ECO:0000313" key="2">
    <source>
        <dbReference type="EMBL" id="GGS28730.1"/>
    </source>
</evidence>
<keyword evidence="3" id="KW-1185">Reference proteome</keyword>
<reference evidence="2" key="1">
    <citation type="journal article" date="2014" name="Int. J. Syst. Evol. Microbiol.">
        <title>Complete genome sequence of Corynebacterium casei LMG S-19264T (=DSM 44701T), isolated from a smear-ripened cheese.</title>
        <authorList>
            <consortium name="US DOE Joint Genome Institute (JGI-PGF)"/>
            <person name="Walter F."/>
            <person name="Albersmeier A."/>
            <person name="Kalinowski J."/>
            <person name="Ruckert C."/>
        </authorList>
    </citation>
    <scope>NUCLEOTIDE SEQUENCE</scope>
    <source>
        <strain evidence="2">JCM 3276</strain>
    </source>
</reference>
<dbReference type="AlphaFoldDB" id="A0A918GCU2"/>
<name>A0A918GCU2_9PSEU</name>
<keyword evidence="1" id="KW-1133">Transmembrane helix</keyword>
<reference evidence="2" key="2">
    <citation type="submission" date="2020-09" db="EMBL/GenBank/DDBJ databases">
        <authorList>
            <person name="Sun Q."/>
            <person name="Ohkuma M."/>
        </authorList>
    </citation>
    <scope>NUCLEOTIDE SEQUENCE</scope>
    <source>
        <strain evidence="2">JCM 3276</strain>
    </source>
</reference>
<sequence>MLPRYRITAAMAPALFVTGIGLVEVVRQRDWDLVTILAAVLVAQIAALAAGWGGRQPASLRADLAVWLHDHAASTGEPAGRIVDRAVADHRAAMEAAPSTAGKS</sequence>
<evidence type="ECO:0000313" key="3">
    <source>
        <dbReference type="Proteomes" id="UP000660680"/>
    </source>
</evidence>
<dbReference type="RefSeq" id="WP_189210348.1">
    <property type="nucleotide sequence ID" value="NZ_BMRB01000002.1"/>
</dbReference>
<feature type="transmembrane region" description="Helical" evidence="1">
    <location>
        <begin position="33"/>
        <end position="52"/>
    </location>
</feature>
<dbReference type="Proteomes" id="UP000660680">
    <property type="component" value="Unassembled WGS sequence"/>
</dbReference>
<keyword evidence="1" id="KW-0472">Membrane</keyword>
<proteinExistence type="predicted"/>
<organism evidence="2 3">
    <name type="scientific">Actinokineospora fastidiosa</name>
    <dbReference type="NCBI Taxonomy" id="1816"/>
    <lineage>
        <taxon>Bacteria</taxon>
        <taxon>Bacillati</taxon>
        <taxon>Actinomycetota</taxon>
        <taxon>Actinomycetes</taxon>
        <taxon>Pseudonocardiales</taxon>
        <taxon>Pseudonocardiaceae</taxon>
        <taxon>Actinokineospora</taxon>
    </lineage>
</organism>
<accession>A0A918GCU2</accession>
<keyword evidence="1" id="KW-0812">Transmembrane</keyword>
<comment type="caution">
    <text evidence="2">The sequence shown here is derived from an EMBL/GenBank/DDBJ whole genome shotgun (WGS) entry which is preliminary data.</text>
</comment>
<gene>
    <name evidence="2" type="ORF">GCM10010171_22320</name>
</gene>